<dbReference type="CDD" id="cd14744">
    <property type="entry name" value="PAAR_CT_2"/>
    <property type="match status" value="1"/>
</dbReference>
<evidence type="ECO:0008006" key="4">
    <source>
        <dbReference type="Google" id="ProtNLM"/>
    </source>
</evidence>
<evidence type="ECO:0000313" key="3">
    <source>
        <dbReference type="Proteomes" id="UP000239469"/>
    </source>
</evidence>
<dbReference type="Gene3D" id="2.60.200.60">
    <property type="match status" value="1"/>
</dbReference>
<organism evidence="2 3">
    <name type="scientific">Chromobacterium amazonense</name>
    <dbReference type="NCBI Taxonomy" id="1382803"/>
    <lineage>
        <taxon>Bacteria</taxon>
        <taxon>Pseudomonadati</taxon>
        <taxon>Pseudomonadota</taxon>
        <taxon>Betaproteobacteria</taxon>
        <taxon>Neisseriales</taxon>
        <taxon>Chromobacteriaceae</taxon>
        <taxon>Chromobacterium</taxon>
    </lineage>
</organism>
<protein>
    <recommendedName>
        <fullName evidence="4">PAAR domain-containing protein</fullName>
    </recommendedName>
</protein>
<evidence type="ECO:0000256" key="1">
    <source>
        <dbReference type="SAM" id="MobiDB-lite"/>
    </source>
</evidence>
<reference evidence="2 3" key="1">
    <citation type="submission" date="2017-01" db="EMBL/GenBank/DDBJ databases">
        <title>New insights into the genetic diversity of Chromobacterium isolated from tropical freshwater lake.</title>
        <authorList>
            <person name="Santos A.B."/>
            <person name="Nascimento A.M."/>
            <person name="Da Silva P.C."/>
        </authorList>
    </citation>
    <scope>NUCLEOTIDE SEQUENCE [LARGE SCALE GENOMIC DNA]</scope>
    <source>
        <strain evidence="2 3">56AF</strain>
    </source>
</reference>
<dbReference type="InterPro" id="IPR008727">
    <property type="entry name" value="PAAR_motif"/>
</dbReference>
<gene>
    <name evidence="2" type="ORF">BUE93_05870</name>
</gene>
<comment type="caution">
    <text evidence="2">The sequence shown here is derived from an EMBL/GenBank/DDBJ whole genome shotgun (WGS) entry which is preliminary data.</text>
</comment>
<dbReference type="Pfam" id="PF05488">
    <property type="entry name" value="PAAR_motif"/>
    <property type="match status" value="1"/>
</dbReference>
<accession>A0A2S9X762</accession>
<dbReference type="EMBL" id="MTBD01000010">
    <property type="protein sequence ID" value="PRP71525.1"/>
    <property type="molecule type" value="Genomic_DNA"/>
</dbReference>
<evidence type="ECO:0000313" key="2">
    <source>
        <dbReference type="EMBL" id="PRP71525.1"/>
    </source>
</evidence>
<dbReference type="AlphaFoldDB" id="A0A2S9X762"/>
<dbReference type="Proteomes" id="UP000239469">
    <property type="component" value="Unassembled WGS sequence"/>
</dbReference>
<proteinExistence type="predicted"/>
<sequence length="413" mass="43468">MRMKKVIRLGDPTDHGGNVTSASGTTTMFGKAVALVGDSVSCPKQGHTNCVIVEGDPSWTVGGKGVALEGHTVSCGAKLISTMGEVGRDYQSSAVGGHAAAAALAAGAAAAAAAKLLFDEQIRFFTADRNVLANTPYKLTLADGSTLEGKTDAAGKTARIQTDDEQAITCAEFFPEMAYPCACTADHACELGGRAPAPALKVDLQGVKTNKEAVGSSVVNHTLPPADVRPMTAGEIAMAQTVFKDALDYSKVKIHKGGLLGIPGKTGNAMTPFGEIHFPPDSYRADYSTESEDVKVWFIHEMGHVWQYQMGYSVAWAGTKLGAKGGYADDGVAGQPSPAYRYNLNGEDKGKKLPDFNMEQQAQLIAHYFGGAVIGYGDYIGRLPQLRQALADFLANPKNPALVPTTTKVEPKP</sequence>
<feature type="region of interest" description="Disordered" evidence="1">
    <location>
        <begin position="1"/>
        <end position="22"/>
    </location>
</feature>
<name>A0A2S9X762_9NEIS</name>